<dbReference type="PANTHER" id="PTHR44943">
    <property type="entry name" value="CELLULOSE SYNTHASE OPERON PROTEIN C"/>
    <property type="match status" value="1"/>
</dbReference>
<dbReference type="RefSeq" id="WP_204201903.1">
    <property type="nucleotide sequence ID" value="NZ_JAFELM010000013.1"/>
</dbReference>
<gene>
    <name evidence="5" type="ORF">JR050_02310</name>
</gene>
<keyword evidence="6" id="KW-1185">Reference proteome</keyword>
<dbReference type="Proteomes" id="UP001518925">
    <property type="component" value="Unassembled WGS sequence"/>
</dbReference>
<dbReference type="Gene3D" id="1.25.40.10">
    <property type="entry name" value="Tetratricopeptide repeat domain"/>
    <property type="match status" value="1"/>
</dbReference>
<dbReference type="InterPro" id="IPR011990">
    <property type="entry name" value="TPR-like_helical_dom_sf"/>
</dbReference>
<keyword evidence="4" id="KW-1133">Transmembrane helix</keyword>
<dbReference type="InterPro" id="IPR051685">
    <property type="entry name" value="Ycf3/AcsC/BcsC/TPR_MFPF"/>
</dbReference>
<dbReference type="InterPro" id="IPR002169">
    <property type="entry name" value="Peptidase_M9A/M9B"/>
</dbReference>
<feature type="transmembrane region" description="Helical" evidence="4">
    <location>
        <begin position="7"/>
        <end position="27"/>
    </location>
</feature>
<feature type="repeat" description="TPR" evidence="3">
    <location>
        <begin position="401"/>
        <end position="434"/>
    </location>
</feature>
<feature type="transmembrane region" description="Helical" evidence="4">
    <location>
        <begin position="73"/>
        <end position="96"/>
    </location>
</feature>
<dbReference type="EMBL" id="JAFELM010000013">
    <property type="protein sequence ID" value="MBM6616514.1"/>
    <property type="molecule type" value="Genomic_DNA"/>
</dbReference>
<feature type="transmembrane region" description="Helical" evidence="4">
    <location>
        <begin position="33"/>
        <end position="53"/>
    </location>
</feature>
<protein>
    <submittedName>
        <fullName evidence="5">Collagenase</fullName>
    </submittedName>
</protein>
<keyword evidence="2 3" id="KW-0802">TPR repeat</keyword>
<dbReference type="SMART" id="SM00028">
    <property type="entry name" value="TPR"/>
    <property type="match status" value="1"/>
</dbReference>
<evidence type="ECO:0000313" key="6">
    <source>
        <dbReference type="Proteomes" id="UP001518925"/>
    </source>
</evidence>
<keyword evidence="1" id="KW-0677">Repeat</keyword>
<evidence type="ECO:0000256" key="4">
    <source>
        <dbReference type="SAM" id="Phobius"/>
    </source>
</evidence>
<evidence type="ECO:0000256" key="2">
    <source>
        <dbReference type="ARBA" id="ARBA00022803"/>
    </source>
</evidence>
<dbReference type="PANTHER" id="PTHR44943:SF8">
    <property type="entry name" value="TPR REPEAT-CONTAINING PROTEIN MJ0263"/>
    <property type="match status" value="1"/>
</dbReference>
<dbReference type="SUPFAM" id="SSF48452">
    <property type="entry name" value="TPR-like"/>
    <property type="match status" value="1"/>
</dbReference>
<name>A0ABS2DDI5_9BACI</name>
<dbReference type="InterPro" id="IPR019734">
    <property type="entry name" value="TPR_rpt"/>
</dbReference>
<dbReference type="Pfam" id="PF01752">
    <property type="entry name" value="Peptidase_M9"/>
    <property type="match status" value="1"/>
</dbReference>
<accession>A0ABS2DDI5</accession>
<dbReference type="Pfam" id="PF14559">
    <property type="entry name" value="TPR_19"/>
    <property type="match status" value="1"/>
</dbReference>
<dbReference type="PROSITE" id="PS50005">
    <property type="entry name" value="TPR"/>
    <property type="match status" value="1"/>
</dbReference>
<proteinExistence type="predicted"/>
<organism evidence="5 6">
    <name type="scientific">Bacillus suaedaesalsae</name>
    <dbReference type="NCBI Taxonomy" id="2810349"/>
    <lineage>
        <taxon>Bacteria</taxon>
        <taxon>Bacillati</taxon>
        <taxon>Bacillota</taxon>
        <taxon>Bacilli</taxon>
        <taxon>Bacillales</taxon>
        <taxon>Bacillaceae</taxon>
        <taxon>Bacillus</taxon>
    </lineage>
</organism>
<comment type="caution">
    <text evidence="5">The sequence shown here is derived from an EMBL/GenBank/DDBJ whole genome shotgun (WGS) entry which is preliminary data.</text>
</comment>
<evidence type="ECO:0000256" key="1">
    <source>
        <dbReference type="ARBA" id="ARBA00022737"/>
    </source>
</evidence>
<sequence>MAFIKSLVFILLVVPFVSVMIFILSIHTNEETFTLIYSAFILLNLVLLVLGIIGSGKSFTYVLSTKLRNTLAITTSIILIMVASIILFSNFVIYGAERVRSGTDSVQLSKSEKVEWYKSIYNKVTNQQYDLEHLEARNVDHITFYYEKNFNPDEVIKLTLETIQEYENDLDALFPENKAMPVKFILYNDYNKFASNYDELRDGKVGGFYDPSNQTIHFEVPHDPEFDLNEIKGTVIHEYVHHMYQSYKKENGLRGVEPIWFIEGIAAYVEKKYTMTYSEEFMGVEFVSFTKLDAVREWDEHLQVEFSPYLQSYLLINYIIENHGSDVVSTILLKSDNISFDEALEDTLGSPIEVYESQFLEELRKVESIIDSFPKLIYQENKPEKALESLTEVIRIAPNHHLANHNIANIYQELGEYEKALEYREKVVILDPEHSPSYSYLAETLLFIDINKALEAEITGYEYAEKDPYSNLSYNEDRVKNLEYIHENIENGNPFRGYVSLLKEGNSWMFNELNKTDLIKKVLDEYPNIQTKERDQLVDLLNE</sequence>
<evidence type="ECO:0000256" key="3">
    <source>
        <dbReference type="PROSITE-ProRule" id="PRU00339"/>
    </source>
</evidence>
<keyword evidence="4" id="KW-0812">Transmembrane</keyword>
<evidence type="ECO:0000313" key="5">
    <source>
        <dbReference type="EMBL" id="MBM6616514.1"/>
    </source>
</evidence>
<reference evidence="5 6" key="1">
    <citation type="submission" date="2021-02" db="EMBL/GenBank/DDBJ databases">
        <title>Bacillus sp. RD4P76, an endophyte from a halophyte.</title>
        <authorList>
            <person name="Sun J.-Q."/>
        </authorList>
    </citation>
    <scope>NUCLEOTIDE SEQUENCE [LARGE SCALE GENOMIC DNA]</scope>
    <source>
        <strain evidence="5 6">RD4P76</strain>
    </source>
</reference>
<keyword evidence="4" id="KW-0472">Membrane</keyword>